<accession>Q8H2R7</accession>
<evidence type="ECO:0000256" key="1">
    <source>
        <dbReference type="SAM" id="MobiDB-lite"/>
    </source>
</evidence>
<evidence type="ECO:0000313" key="3">
    <source>
        <dbReference type="Proteomes" id="UP000000763"/>
    </source>
</evidence>
<reference evidence="3" key="1">
    <citation type="journal article" date="2005" name="Nature">
        <title>The map-based sequence of the rice genome.</title>
        <authorList>
            <consortium name="International rice genome sequencing project (IRGSP)"/>
            <person name="Matsumoto T."/>
            <person name="Wu J."/>
            <person name="Kanamori H."/>
            <person name="Katayose Y."/>
            <person name="Fujisawa M."/>
            <person name="Namiki N."/>
            <person name="Mizuno H."/>
            <person name="Yamamoto K."/>
            <person name="Antonio B.A."/>
            <person name="Baba T."/>
            <person name="Sakata K."/>
            <person name="Nagamura Y."/>
            <person name="Aoki H."/>
            <person name="Arikawa K."/>
            <person name="Arita K."/>
            <person name="Bito T."/>
            <person name="Chiden Y."/>
            <person name="Fujitsuka N."/>
            <person name="Fukunaka R."/>
            <person name="Hamada M."/>
            <person name="Harada C."/>
            <person name="Hayashi A."/>
            <person name="Hijishita S."/>
            <person name="Honda M."/>
            <person name="Hosokawa S."/>
            <person name="Ichikawa Y."/>
            <person name="Idonuma A."/>
            <person name="Iijima M."/>
            <person name="Ikeda M."/>
            <person name="Ikeno M."/>
            <person name="Ito K."/>
            <person name="Ito S."/>
            <person name="Ito T."/>
            <person name="Ito Y."/>
            <person name="Ito Y."/>
            <person name="Iwabuchi A."/>
            <person name="Kamiya K."/>
            <person name="Karasawa W."/>
            <person name="Kurita K."/>
            <person name="Katagiri S."/>
            <person name="Kikuta A."/>
            <person name="Kobayashi H."/>
            <person name="Kobayashi N."/>
            <person name="Machita K."/>
            <person name="Maehara T."/>
            <person name="Masukawa M."/>
            <person name="Mizubayashi T."/>
            <person name="Mukai Y."/>
            <person name="Nagasaki H."/>
            <person name="Nagata Y."/>
            <person name="Naito S."/>
            <person name="Nakashima M."/>
            <person name="Nakama Y."/>
            <person name="Nakamichi Y."/>
            <person name="Nakamura M."/>
            <person name="Meguro A."/>
            <person name="Negishi M."/>
            <person name="Ohta I."/>
            <person name="Ohta T."/>
            <person name="Okamoto M."/>
            <person name="Ono N."/>
            <person name="Saji S."/>
            <person name="Sakaguchi M."/>
            <person name="Sakai K."/>
            <person name="Shibata M."/>
            <person name="Shimokawa T."/>
            <person name="Song J."/>
            <person name="Takazaki Y."/>
            <person name="Terasawa K."/>
            <person name="Tsugane M."/>
            <person name="Tsuji K."/>
            <person name="Ueda S."/>
            <person name="Waki K."/>
            <person name="Yamagata H."/>
            <person name="Yamamoto M."/>
            <person name="Yamamoto S."/>
            <person name="Yamane H."/>
            <person name="Yoshiki S."/>
            <person name="Yoshihara R."/>
            <person name="Yukawa K."/>
            <person name="Zhong H."/>
            <person name="Yano M."/>
            <person name="Yuan Q."/>
            <person name="Ouyang S."/>
            <person name="Liu J."/>
            <person name="Jones K.M."/>
            <person name="Gansberger K."/>
            <person name="Moffat K."/>
            <person name="Hill J."/>
            <person name="Bera J."/>
            <person name="Fadrosh D."/>
            <person name="Jin S."/>
            <person name="Johri S."/>
            <person name="Kim M."/>
            <person name="Overton L."/>
            <person name="Reardon M."/>
            <person name="Tsitrin T."/>
            <person name="Vuong H."/>
            <person name="Weaver B."/>
            <person name="Ciecko A."/>
            <person name="Tallon L."/>
            <person name="Jackson J."/>
            <person name="Pai G."/>
            <person name="Aken S.V."/>
            <person name="Utterback T."/>
            <person name="Reidmuller S."/>
            <person name="Feldblyum T."/>
            <person name="Hsiao J."/>
            <person name="Zismann V."/>
            <person name="Iobst S."/>
            <person name="de Vazeille A.R."/>
            <person name="Buell C.R."/>
            <person name="Ying K."/>
            <person name="Li Y."/>
            <person name="Lu T."/>
            <person name="Huang Y."/>
            <person name="Zhao Q."/>
            <person name="Feng Q."/>
            <person name="Zhang L."/>
            <person name="Zhu J."/>
            <person name="Weng Q."/>
            <person name="Mu J."/>
            <person name="Lu Y."/>
            <person name="Fan D."/>
            <person name="Liu Y."/>
            <person name="Guan J."/>
            <person name="Zhang Y."/>
            <person name="Yu S."/>
            <person name="Liu X."/>
            <person name="Zhang Y."/>
            <person name="Hong G."/>
            <person name="Han B."/>
            <person name="Choisne N."/>
            <person name="Demange N."/>
            <person name="Orjeda G."/>
            <person name="Samain S."/>
            <person name="Cattolico L."/>
            <person name="Pelletier E."/>
            <person name="Couloux A."/>
            <person name="Segurens B."/>
            <person name="Wincker P."/>
            <person name="D'Hont A."/>
            <person name="Scarpelli C."/>
            <person name="Weissenbach J."/>
            <person name="Salanoubat M."/>
            <person name="Quetier F."/>
            <person name="Yu Y."/>
            <person name="Kim H.R."/>
            <person name="Rambo T."/>
            <person name="Currie J."/>
            <person name="Collura K."/>
            <person name="Luo M."/>
            <person name="Yang T."/>
            <person name="Ammiraju J.S.S."/>
            <person name="Engler F."/>
            <person name="Soderlund C."/>
            <person name="Wing R.A."/>
            <person name="Palmer L.E."/>
            <person name="de la Bastide M."/>
            <person name="Spiegel L."/>
            <person name="Nascimento L."/>
            <person name="Zutavern T."/>
            <person name="O'Shaughnessy A."/>
            <person name="Dike S."/>
            <person name="Dedhia N."/>
            <person name="Preston R."/>
            <person name="Balija V."/>
            <person name="McCombie W.R."/>
            <person name="Chow T."/>
            <person name="Chen H."/>
            <person name="Chung M."/>
            <person name="Chen C."/>
            <person name="Shaw J."/>
            <person name="Wu H."/>
            <person name="Hsiao K."/>
            <person name="Chao Y."/>
            <person name="Chu M."/>
            <person name="Cheng C."/>
            <person name="Hour A."/>
            <person name="Lee P."/>
            <person name="Lin S."/>
            <person name="Lin Y."/>
            <person name="Liou J."/>
            <person name="Liu S."/>
            <person name="Hsing Y."/>
            <person name="Raghuvanshi S."/>
            <person name="Mohanty A."/>
            <person name="Bharti A.K."/>
            <person name="Gaur A."/>
            <person name="Gupta V."/>
            <person name="Kumar D."/>
            <person name="Ravi V."/>
            <person name="Vij S."/>
            <person name="Kapur A."/>
            <person name="Khurana P."/>
            <person name="Khurana P."/>
            <person name="Khurana J.P."/>
            <person name="Tyagi A.K."/>
            <person name="Gaikwad K."/>
            <person name="Singh A."/>
            <person name="Dalal V."/>
            <person name="Srivastava S."/>
            <person name="Dixit A."/>
            <person name="Pal A.K."/>
            <person name="Ghazi I.A."/>
            <person name="Yadav M."/>
            <person name="Pandit A."/>
            <person name="Bhargava A."/>
            <person name="Sureshbabu K."/>
            <person name="Batra K."/>
            <person name="Sharma T.R."/>
            <person name="Mohapatra T."/>
            <person name="Singh N.K."/>
            <person name="Messing J."/>
            <person name="Nelson A.B."/>
            <person name="Fuks G."/>
            <person name="Kavchok S."/>
            <person name="Keizer G."/>
            <person name="Linton E."/>
            <person name="Llaca V."/>
            <person name="Song R."/>
            <person name="Tanyolac B."/>
            <person name="Young S."/>
            <person name="Ho-Il K."/>
            <person name="Hahn J.H."/>
            <person name="Sangsakoo G."/>
            <person name="Vanavichit A."/>
            <person name="de Mattos Luiz.A.T."/>
            <person name="Zimmer P.D."/>
            <person name="Malone G."/>
            <person name="Dellagostin O."/>
            <person name="de Oliveira A.C."/>
            <person name="Bevan M."/>
            <person name="Bancroft I."/>
            <person name="Minx P."/>
            <person name="Cordum H."/>
            <person name="Wilson R."/>
            <person name="Cheng Z."/>
            <person name="Jin W."/>
            <person name="Jiang J."/>
            <person name="Leong S.A."/>
            <person name="Iwama H."/>
            <person name="Gojobori T."/>
            <person name="Itoh T."/>
            <person name="Niimura Y."/>
            <person name="Fujii Y."/>
            <person name="Habara T."/>
            <person name="Sakai H."/>
            <person name="Sato Y."/>
            <person name="Wilson G."/>
            <person name="Kumar K."/>
            <person name="McCouch S."/>
            <person name="Juretic N."/>
            <person name="Hoen D."/>
            <person name="Wright S."/>
            <person name="Bruskiewich R."/>
            <person name="Bureau T."/>
            <person name="Miyao A."/>
            <person name="Hirochika H."/>
            <person name="Nishikawa T."/>
            <person name="Kadowaki K."/>
            <person name="Sugiura M."/>
            <person name="Burr B."/>
            <person name="Sasaki T."/>
        </authorList>
    </citation>
    <scope>NUCLEOTIDE SEQUENCE [LARGE SCALE GENOMIC DNA]</scope>
    <source>
        <strain evidence="3">cv. Nipponbare</strain>
    </source>
</reference>
<dbReference type="Proteomes" id="UP000000763">
    <property type="component" value="Chromosome 7"/>
</dbReference>
<feature type="compositionally biased region" description="Basic and acidic residues" evidence="1">
    <location>
        <begin position="13"/>
        <end position="23"/>
    </location>
</feature>
<protein>
    <submittedName>
        <fullName evidence="2">Uncharacterized protein</fullName>
    </submittedName>
</protein>
<gene>
    <name evidence="2" type="primary">P0613B07.128</name>
</gene>
<reference evidence="3" key="2">
    <citation type="journal article" date="2008" name="Nucleic Acids Res.">
        <title>The rice annotation project database (RAP-DB): 2008 update.</title>
        <authorList>
            <consortium name="The rice annotation project (RAP)"/>
        </authorList>
    </citation>
    <scope>GENOME REANNOTATION</scope>
    <source>
        <strain evidence="3">cv. Nipponbare</strain>
    </source>
</reference>
<name>Q8H2R7_ORYSJ</name>
<sequence>MFASAVRTSPPFDCRENPPESHSPRAPVSSPPVRPSARRVVVAAFAFRSSHRVASEDSLPLLSSRFLRVRSHVAAPAVRRRLSAVAAASRAAGHRRLWPCLAAASPWLAGRP</sequence>
<evidence type="ECO:0000313" key="2">
    <source>
        <dbReference type="EMBL" id="BAC22460.1"/>
    </source>
</evidence>
<feature type="region of interest" description="Disordered" evidence="1">
    <location>
        <begin position="1"/>
        <end position="35"/>
    </location>
</feature>
<proteinExistence type="predicted"/>
<dbReference type="AlphaFoldDB" id="Q8H2R7"/>
<organism evidence="2 3">
    <name type="scientific">Oryza sativa subsp. japonica</name>
    <name type="common">Rice</name>
    <dbReference type="NCBI Taxonomy" id="39947"/>
    <lineage>
        <taxon>Eukaryota</taxon>
        <taxon>Viridiplantae</taxon>
        <taxon>Streptophyta</taxon>
        <taxon>Embryophyta</taxon>
        <taxon>Tracheophyta</taxon>
        <taxon>Spermatophyta</taxon>
        <taxon>Magnoliopsida</taxon>
        <taxon>Liliopsida</taxon>
        <taxon>Poales</taxon>
        <taxon>Poaceae</taxon>
        <taxon>BOP clade</taxon>
        <taxon>Oryzoideae</taxon>
        <taxon>Oryzeae</taxon>
        <taxon>Oryzinae</taxon>
        <taxon>Oryza</taxon>
        <taxon>Oryza sativa</taxon>
    </lineage>
</organism>
<dbReference type="EMBL" id="AP005462">
    <property type="protein sequence ID" value="BAC22460.1"/>
    <property type="molecule type" value="Genomic_DNA"/>
</dbReference>